<evidence type="ECO:0000313" key="2">
    <source>
        <dbReference type="EMBL" id="GBP70029.1"/>
    </source>
</evidence>
<dbReference type="EMBL" id="BGZK01001060">
    <property type="protein sequence ID" value="GBP70029.1"/>
    <property type="molecule type" value="Genomic_DNA"/>
</dbReference>
<evidence type="ECO:0000256" key="1">
    <source>
        <dbReference type="SAM" id="MobiDB-lite"/>
    </source>
</evidence>
<sequence>MAENRNTGEKKEGSRSVEPVHCIVRRQGGRVSFMRQEPRRRRIAGAYASRLFHDWTVPLWRKHRFFIVLTAERARRDEIPSRRQNTTSHDIIHVRVTCRASRRQNEHATEQQRNGAFVAGSKGHPEKSLECTTALKLENGTSTHRTR</sequence>
<reference evidence="2 3" key="1">
    <citation type="journal article" date="2019" name="Commun. Biol.">
        <title>The bagworm genome reveals a unique fibroin gene that provides high tensile strength.</title>
        <authorList>
            <person name="Kono N."/>
            <person name="Nakamura H."/>
            <person name="Ohtoshi R."/>
            <person name="Tomita M."/>
            <person name="Numata K."/>
            <person name="Arakawa K."/>
        </authorList>
    </citation>
    <scope>NUCLEOTIDE SEQUENCE [LARGE SCALE GENOMIC DNA]</scope>
</reference>
<dbReference type="AlphaFoldDB" id="A0A4C1Y642"/>
<keyword evidence="3" id="KW-1185">Reference proteome</keyword>
<evidence type="ECO:0000313" key="3">
    <source>
        <dbReference type="Proteomes" id="UP000299102"/>
    </source>
</evidence>
<gene>
    <name evidence="2" type="ORF">EVAR_46271_1</name>
</gene>
<comment type="caution">
    <text evidence="2">The sequence shown here is derived from an EMBL/GenBank/DDBJ whole genome shotgun (WGS) entry which is preliminary data.</text>
</comment>
<protein>
    <submittedName>
        <fullName evidence="2">Uncharacterized protein</fullName>
    </submittedName>
</protein>
<proteinExistence type="predicted"/>
<accession>A0A4C1Y642</accession>
<dbReference type="Proteomes" id="UP000299102">
    <property type="component" value="Unassembled WGS sequence"/>
</dbReference>
<name>A0A4C1Y642_EUMVA</name>
<feature type="region of interest" description="Disordered" evidence="1">
    <location>
        <begin position="100"/>
        <end position="147"/>
    </location>
</feature>
<organism evidence="2 3">
    <name type="scientific">Eumeta variegata</name>
    <name type="common">Bagworm moth</name>
    <name type="synonym">Eumeta japonica</name>
    <dbReference type="NCBI Taxonomy" id="151549"/>
    <lineage>
        <taxon>Eukaryota</taxon>
        <taxon>Metazoa</taxon>
        <taxon>Ecdysozoa</taxon>
        <taxon>Arthropoda</taxon>
        <taxon>Hexapoda</taxon>
        <taxon>Insecta</taxon>
        <taxon>Pterygota</taxon>
        <taxon>Neoptera</taxon>
        <taxon>Endopterygota</taxon>
        <taxon>Lepidoptera</taxon>
        <taxon>Glossata</taxon>
        <taxon>Ditrysia</taxon>
        <taxon>Tineoidea</taxon>
        <taxon>Psychidae</taxon>
        <taxon>Oiketicinae</taxon>
        <taxon>Eumeta</taxon>
    </lineage>
</organism>